<dbReference type="GO" id="GO:0016491">
    <property type="term" value="F:oxidoreductase activity"/>
    <property type="evidence" value="ECO:0007669"/>
    <property type="project" value="UniProtKB-KW"/>
</dbReference>
<evidence type="ECO:0000313" key="5">
    <source>
        <dbReference type="EMBL" id="RKO86051.1"/>
    </source>
</evidence>
<name>A0A4P9W1I9_9FUNG</name>
<keyword evidence="3" id="KW-1133">Transmembrane helix</keyword>
<dbReference type="SUPFAM" id="SSF52343">
    <property type="entry name" value="Ferredoxin reductase-like, C-terminal NADP-linked domain"/>
    <property type="match status" value="1"/>
</dbReference>
<dbReference type="PRINTS" id="PR00466">
    <property type="entry name" value="GP91PHOX"/>
</dbReference>
<gene>
    <name evidence="5" type="ORF">BDK51DRAFT_51416</name>
</gene>
<dbReference type="Pfam" id="PF08030">
    <property type="entry name" value="NAD_binding_6"/>
    <property type="match status" value="1"/>
</dbReference>
<evidence type="ECO:0000256" key="3">
    <source>
        <dbReference type="SAM" id="Phobius"/>
    </source>
</evidence>
<proteinExistence type="predicted"/>
<keyword evidence="3" id="KW-0472">Membrane</keyword>
<dbReference type="OrthoDB" id="167398at2759"/>
<dbReference type="PANTHER" id="PTHR11972:SF153">
    <property type="entry name" value="SUPEROXIDE-GENERATING NADPH OXIDASE HEAVY CHAIN SUBUNIT A"/>
    <property type="match status" value="1"/>
</dbReference>
<dbReference type="EMBL" id="KZ998517">
    <property type="protein sequence ID" value="RKO86051.1"/>
    <property type="molecule type" value="Genomic_DNA"/>
</dbReference>
<dbReference type="InterPro" id="IPR050369">
    <property type="entry name" value="RBOH/FRE"/>
</dbReference>
<reference evidence="6" key="1">
    <citation type="journal article" date="2018" name="Nat. Microbiol.">
        <title>Leveraging single-cell genomics to expand the fungal tree of life.</title>
        <authorList>
            <person name="Ahrendt S.R."/>
            <person name="Quandt C.A."/>
            <person name="Ciobanu D."/>
            <person name="Clum A."/>
            <person name="Salamov A."/>
            <person name="Andreopoulos B."/>
            <person name="Cheng J.F."/>
            <person name="Woyke T."/>
            <person name="Pelin A."/>
            <person name="Henrissat B."/>
            <person name="Reynolds N.K."/>
            <person name="Benny G.L."/>
            <person name="Smith M.E."/>
            <person name="James T.Y."/>
            <person name="Grigoriev I.V."/>
        </authorList>
    </citation>
    <scope>NUCLEOTIDE SEQUENCE [LARGE SCALE GENOMIC DNA]</scope>
</reference>
<feature type="compositionally biased region" description="Low complexity" evidence="2">
    <location>
        <begin position="183"/>
        <end position="194"/>
    </location>
</feature>
<organism evidence="5 6">
    <name type="scientific">Blyttiomyces helicus</name>
    <dbReference type="NCBI Taxonomy" id="388810"/>
    <lineage>
        <taxon>Eukaryota</taxon>
        <taxon>Fungi</taxon>
        <taxon>Fungi incertae sedis</taxon>
        <taxon>Chytridiomycota</taxon>
        <taxon>Chytridiomycota incertae sedis</taxon>
        <taxon>Chytridiomycetes</taxon>
        <taxon>Chytridiomycetes incertae sedis</taxon>
        <taxon>Blyttiomyces</taxon>
    </lineage>
</organism>
<feature type="transmembrane region" description="Helical" evidence="3">
    <location>
        <begin position="41"/>
        <end position="61"/>
    </location>
</feature>
<feature type="region of interest" description="Disordered" evidence="2">
    <location>
        <begin position="152"/>
        <end position="226"/>
    </location>
</feature>
<dbReference type="AlphaFoldDB" id="A0A4P9W1I9"/>
<evidence type="ECO:0000259" key="4">
    <source>
        <dbReference type="Pfam" id="PF08030"/>
    </source>
</evidence>
<accession>A0A4P9W1I9</accession>
<feature type="compositionally biased region" description="Low complexity" evidence="2">
    <location>
        <begin position="161"/>
        <end position="173"/>
    </location>
</feature>
<keyword evidence="1" id="KW-0560">Oxidoreductase</keyword>
<dbReference type="Proteomes" id="UP000269721">
    <property type="component" value="Unassembled WGS sequence"/>
</dbReference>
<keyword evidence="3" id="KW-0812">Transmembrane</keyword>
<sequence>MSGDFTRKLAARLRKGDGFPQMLVEGPFGAASEDMKRYENIICVAAGIGITPFMPLIHMMANATVDFSLKNKIPKNVVIHWICRDYLYYEILVEPLRLLMASRNCRIVLHYTGPQLAPERIQKMLEVLEPSSTVLPEMTKASRAEEKVHVIEIPDGDGRSTKSLTSSGSLRSSADTLKNGRTSSGSIPSVVSSPDRSSNAPNRTTTTRRMSVRPAAVESPTMRRSSTVTTAAALSVTAGPEDRFRHQPFEFRVGRPDMRDTLRESKSDWEPWGVTEVGVFMCGGPTVSALMHKACDQESEGRLKFYYNKESF</sequence>
<evidence type="ECO:0000256" key="1">
    <source>
        <dbReference type="ARBA" id="ARBA00023002"/>
    </source>
</evidence>
<dbReference type="InterPro" id="IPR039261">
    <property type="entry name" value="FNR_nucleotide-bd"/>
</dbReference>
<keyword evidence="6" id="KW-1185">Reference proteome</keyword>
<feature type="compositionally biased region" description="Polar residues" evidence="2">
    <location>
        <begin position="195"/>
        <end position="209"/>
    </location>
</feature>
<feature type="domain" description="Ferric reductase NAD binding" evidence="4">
    <location>
        <begin position="38"/>
        <end position="295"/>
    </location>
</feature>
<dbReference type="PANTHER" id="PTHR11972">
    <property type="entry name" value="NADPH OXIDASE"/>
    <property type="match status" value="1"/>
</dbReference>
<dbReference type="GO" id="GO:0005886">
    <property type="term" value="C:plasma membrane"/>
    <property type="evidence" value="ECO:0007669"/>
    <property type="project" value="TreeGrafter"/>
</dbReference>
<dbReference type="CDD" id="cd06186">
    <property type="entry name" value="NOX_Duox_like_FAD_NADP"/>
    <property type="match status" value="1"/>
</dbReference>
<evidence type="ECO:0000313" key="6">
    <source>
        <dbReference type="Proteomes" id="UP000269721"/>
    </source>
</evidence>
<dbReference type="InterPro" id="IPR013121">
    <property type="entry name" value="Fe_red_NAD-bd_6"/>
</dbReference>
<protein>
    <recommendedName>
        <fullName evidence="4">Ferric reductase NAD binding domain-containing protein</fullName>
    </recommendedName>
</protein>
<dbReference type="Gene3D" id="3.40.50.80">
    <property type="entry name" value="Nucleotide-binding domain of ferredoxin-NADP reductase (FNR) module"/>
    <property type="match status" value="1"/>
</dbReference>
<evidence type="ECO:0000256" key="2">
    <source>
        <dbReference type="SAM" id="MobiDB-lite"/>
    </source>
</evidence>
<dbReference type="InterPro" id="IPR000778">
    <property type="entry name" value="Cyt_b245_heavy_chain"/>
</dbReference>